<dbReference type="Pfam" id="PF00651">
    <property type="entry name" value="BTB"/>
    <property type="match status" value="1"/>
</dbReference>
<reference evidence="4" key="2">
    <citation type="submission" date="2017-03" db="EMBL/GenBank/DDBJ databases">
        <authorList>
            <person name="Sharma R."/>
            <person name="Thines M."/>
        </authorList>
    </citation>
    <scope>NUCLEOTIDE SEQUENCE [LARGE SCALE GENOMIC DNA]</scope>
</reference>
<dbReference type="SUPFAM" id="SSF54695">
    <property type="entry name" value="POZ domain"/>
    <property type="match status" value="1"/>
</dbReference>
<dbReference type="Proteomes" id="UP000192927">
    <property type="component" value="Unassembled WGS sequence"/>
</dbReference>
<evidence type="ECO:0000313" key="2">
    <source>
        <dbReference type="EMBL" id="KAA6415749.1"/>
    </source>
</evidence>
<evidence type="ECO:0000313" key="3">
    <source>
        <dbReference type="EMBL" id="SLM35301.1"/>
    </source>
</evidence>
<dbReference type="PANTHER" id="PTHR47843:SF5">
    <property type="entry name" value="BTB_POZ DOMAIN PROTEIN"/>
    <property type="match status" value="1"/>
</dbReference>
<dbReference type="CDD" id="cd18186">
    <property type="entry name" value="BTB_POZ_ZBTB_KLHL-like"/>
    <property type="match status" value="1"/>
</dbReference>
<dbReference type="EMBL" id="FWEW01000613">
    <property type="protein sequence ID" value="SLM35301.1"/>
    <property type="molecule type" value="Genomic_DNA"/>
</dbReference>
<organism evidence="3 4">
    <name type="scientific">Lasallia pustulata</name>
    <dbReference type="NCBI Taxonomy" id="136370"/>
    <lineage>
        <taxon>Eukaryota</taxon>
        <taxon>Fungi</taxon>
        <taxon>Dikarya</taxon>
        <taxon>Ascomycota</taxon>
        <taxon>Pezizomycotina</taxon>
        <taxon>Lecanoromycetes</taxon>
        <taxon>OSLEUM clade</taxon>
        <taxon>Umbilicariomycetidae</taxon>
        <taxon>Umbilicariales</taxon>
        <taxon>Umbilicariaceae</taxon>
        <taxon>Lasallia</taxon>
    </lineage>
</organism>
<dbReference type="AlphaFoldDB" id="A0A1W5CWW2"/>
<dbReference type="InterPro" id="IPR000210">
    <property type="entry name" value="BTB/POZ_dom"/>
</dbReference>
<dbReference type="Proteomes" id="UP000324767">
    <property type="component" value="Unassembled WGS sequence"/>
</dbReference>
<reference evidence="2 5" key="3">
    <citation type="submission" date="2019-09" db="EMBL/GenBank/DDBJ databases">
        <title>The hologenome of the rock-dwelling lichen Lasallia pustulata.</title>
        <authorList>
            <person name="Greshake Tzovaras B."/>
            <person name="Segers F."/>
            <person name="Bicker A."/>
            <person name="Dal Grande F."/>
            <person name="Otte J."/>
            <person name="Hankeln T."/>
            <person name="Schmitt I."/>
            <person name="Ebersberger I."/>
        </authorList>
    </citation>
    <scope>NUCLEOTIDE SEQUENCE [LARGE SCALE GENOMIC DNA]</scope>
    <source>
        <strain evidence="2">A1-1</strain>
    </source>
</reference>
<dbReference type="InterPro" id="IPR011333">
    <property type="entry name" value="SKP1/BTB/POZ_sf"/>
</dbReference>
<reference evidence="3" key="1">
    <citation type="submission" date="2017-03" db="EMBL/GenBank/DDBJ databases">
        <authorList>
            <person name="Afonso C.L."/>
            <person name="Miller P.J."/>
            <person name="Scott M.A."/>
            <person name="Spackman E."/>
            <person name="Goraichik I."/>
            <person name="Dimitrov K.M."/>
            <person name="Suarez D.L."/>
            <person name="Swayne D.E."/>
        </authorList>
    </citation>
    <scope>NUCLEOTIDE SEQUENCE [LARGE SCALE GENOMIC DNA]</scope>
</reference>
<gene>
    <name evidence="2" type="ORF">FRX48_00467</name>
</gene>
<evidence type="ECO:0000313" key="4">
    <source>
        <dbReference type="Proteomes" id="UP000192927"/>
    </source>
</evidence>
<dbReference type="Gene3D" id="3.30.710.10">
    <property type="entry name" value="Potassium Channel Kv1.1, Chain A"/>
    <property type="match status" value="1"/>
</dbReference>
<keyword evidence="4" id="KW-1185">Reference proteome</keyword>
<accession>A0A1W5CWW2</accession>
<sequence>MTSANKKRAPVDELIEGCKRILGSGEGSDLKVECDGILWTVHSVLLSIQSRFFQAACTGNFKENTTRIIQLHGELPGTVDRMISYLYELNYSDGKVTSTRHGDSHYISPFDTNVKMYAMGEKFGIDGLKQLAKEKFEVAFDSVAPTKLGQFLDVIPEVYNSTPDTDEGLRELAVTLTLTREDSRKDLTSLPEFKSTIIQTPEFALDLILKTVPHVKSGYCHKCKHHVICKADTSCSECNKWLY</sequence>
<evidence type="ECO:0000259" key="1">
    <source>
        <dbReference type="PROSITE" id="PS50097"/>
    </source>
</evidence>
<name>A0A1W5CWW2_9LECA</name>
<dbReference type="PANTHER" id="PTHR47843">
    <property type="entry name" value="BTB DOMAIN-CONTAINING PROTEIN-RELATED"/>
    <property type="match status" value="1"/>
</dbReference>
<dbReference type="OrthoDB" id="6359816at2759"/>
<proteinExistence type="predicted"/>
<dbReference type="EMBL" id="VXIT01000001">
    <property type="protein sequence ID" value="KAA6415749.1"/>
    <property type="molecule type" value="Genomic_DNA"/>
</dbReference>
<feature type="domain" description="BTB" evidence="1">
    <location>
        <begin position="28"/>
        <end position="87"/>
    </location>
</feature>
<dbReference type="PROSITE" id="PS50097">
    <property type="entry name" value="BTB"/>
    <property type="match status" value="1"/>
</dbReference>
<protein>
    <submittedName>
        <fullName evidence="3">BTB/POZ-like</fullName>
    </submittedName>
</protein>
<evidence type="ECO:0000313" key="5">
    <source>
        <dbReference type="Proteomes" id="UP000324767"/>
    </source>
</evidence>